<evidence type="ECO:0000259" key="16">
    <source>
        <dbReference type="PROSITE" id="PS51066"/>
    </source>
</evidence>
<dbReference type="HAMAP" id="MF_00103">
    <property type="entry name" value="Fapy_DNA_glycosyl"/>
    <property type="match status" value="1"/>
</dbReference>
<dbReference type="OrthoDB" id="9800855at2"/>
<keyword evidence="13 15" id="KW-0326">Glycosidase</keyword>
<dbReference type="Gene3D" id="3.20.190.10">
    <property type="entry name" value="MutM-like, N-terminal"/>
    <property type="match status" value="1"/>
</dbReference>
<proteinExistence type="inferred from homology"/>
<dbReference type="Proteomes" id="UP000290649">
    <property type="component" value="Unassembled WGS sequence"/>
</dbReference>
<dbReference type="GO" id="GO:0006284">
    <property type="term" value="P:base-excision repair"/>
    <property type="evidence" value="ECO:0007669"/>
    <property type="project" value="InterPro"/>
</dbReference>
<comment type="subunit">
    <text evidence="3 15">Monomer.</text>
</comment>
<comment type="similarity">
    <text evidence="2 15">Belongs to the FPG family.</text>
</comment>
<dbReference type="InterPro" id="IPR010979">
    <property type="entry name" value="Ribosomal_uS13-like_H2TH"/>
</dbReference>
<keyword evidence="4 15" id="KW-0479">Metal-binding</keyword>
<keyword evidence="10 15" id="KW-0234">DNA repair</keyword>
<evidence type="ECO:0000256" key="10">
    <source>
        <dbReference type="ARBA" id="ARBA00023204"/>
    </source>
</evidence>
<dbReference type="SUPFAM" id="SSF57716">
    <property type="entry name" value="Glucocorticoid receptor-like (DNA-binding domain)"/>
    <property type="match status" value="1"/>
</dbReference>
<dbReference type="EC" id="3.2.2.23" evidence="15"/>
<dbReference type="GO" id="GO:0003690">
    <property type="term" value="F:double-stranded DNA binding"/>
    <property type="evidence" value="ECO:0007669"/>
    <property type="project" value="UniProtKB-ARBA"/>
</dbReference>
<evidence type="ECO:0000256" key="14">
    <source>
        <dbReference type="ARBA" id="ARBA00044632"/>
    </source>
</evidence>
<feature type="binding site" evidence="15">
    <location>
        <position position="112"/>
    </location>
    <ligand>
        <name>DNA</name>
        <dbReference type="ChEBI" id="CHEBI:16991"/>
    </ligand>
</feature>
<evidence type="ECO:0000313" key="19">
    <source>
        <dbReference type="Proteomes" id="UP000290649"/>
    </source>
</evidence>
<keyword evidence="7 15" id="KW-0378">Hydrolase</keyword>
<dbReference type="SUPFAM" id="SSF81624">
    <property type="entry name" value="N-terminal domain of MutM-like DNA repair proteins"/>
    <property type="match status" value="1"/>
</dbReference>
<keyword evidence="5 15" id="KW-0227">DNA damage</keyword>
<keyword evidence="12 15" id="KW-0511">Multifunctional enzyme</keyword>
<dbReference type="InterPro" id="IPR015887">
    <property type="entry name" value="DNA_glyclase_Znf_dom_DNA_BS"/>
</dbReference>
<keyword evidence="8 15" id="KW-0862">Zinc</keyword>
<dbReference type="InterPro" id="IPR012319">
    <property type="entry name" value="FPG_cat"/>
</dbReference>
<evidence type="ECO:0000256" key="4">
    <source>
        <dbReference type="ARBA" id="ARBA00022723"/>
    </source>
</evidence>
<name>A0A4Q0VRH4_9BACI</name>
<dbReference type="Pfam" id="PF06831">
    <property type="entry name" value="H2TH"/>
    <property type="match status" value="1"/>
</dbReference>
<evidence type="ECO:0000256" key="15">
    <source>
        <dbReference type="HAMAP-Rule" id="MF_00103"/>
    </source>
</evidence>
<keyword evidence="9 15" id="KW-0238">DNA-binding</keyword>
<sequence>MPELPEVETVKRTLQQLVVGKTIQEITVHWGKIIKRPDDVAEFCHLLIGQTIRGVERRAKFLKIILDNYVIVSHLRMEGRYGLHEKEEEIDKHTHVIFSFTDGTQLRYRDVRKFGTMHLFLKGEEDISLPLTQLGIEPFDEKFKPSTLKEVFKDSNRKVKVTLLDQTKLVGLGNIYVDEALYRSGIYPERVGKDLTEKEVKRLHKEIKATLQEAIDLGGSSVKSYVNGQGEMGMFQQQLFVYGRKGEPCKACGTAIEKIVVGGRGTHFCPKCQKK</sequence>
<dbReference type="EMBL" id="QOUX01000046">
    <property type="protein sequence ID" value="RXI98517.1"/>
    <property type="molecule type" value="Genomic_DNA"/>
</dbReference>
<dbReference type="EC" id="4.2.99.18" evidence="15"/>
<dbReference type="AlphaFoldDB" id="A0A4Q0VRH4"/>
<evidence type="ECO:0000256" key="2">
    <source>
        <dbReference type="ARBA" id="ARBA00009409"/>
    </source>
</evidence>
<dbReference type="Pfam" id="PF01149">
    <property type="entry name" value="Fapy_DNA_glyco"/>
    <property type="match status" value="1"/>
</dbReference>
<keyword evidence="19" id="KW-1185">Reference proteome</keyword>
<dbReference type="NCBIfam" id="NF002211">
    <property type="entry name" value="PRK01103.1"/>
    <property type="match status" value="1"/>
</dbReference>
<dbReference type="InterPro" id="IPR000214">
    <property type="entry name" value="Znf_DNA_glyclase/AP_lyase"/>
</dbReference>
<evidence type="ECO:0000256" key="3">
    <source>
        <dbReference type="ARBA" id="ARBA00011245"/>
    </source>
</evidence>
<feature type="active site" description="Proton donor" evidence="15">
    <location>
        <position position="3"/>
    </location>
</feature>
<evidence type="ECO:0000256" key="5">
    <source>
        <dbReference type="ARBA" id="ARBA00022763"/>
    </source>
</evidence>
<dbReference type="InterPro" id="IPR015886">
    <property type="entry name" value="H2TH_FPG"/>
</dbReference>
<comment type="catalytic activity">
    <reaction evidence="14 15">
        <text>2'-deoxyribonucleotide-(2'-deoxyribose 5'-phosphate)-2'-deoxyribonucleotide-DNA = a 3'-end 2'-deoxyribonucleotide-(2,3-dehydro-2,3-deoxyribose 5'-phosphate)-DNA + a 5'-end 5'-phospho-2'-deoxyribonucleoside-DNA + H(+)</text>
        <dbReference type="Rhea" id="RHEA:66592"/>
        <dbReference type="Rhea" id="RHEA-COMP:13180"/>
        <dbReference type="Rhea" id="RHEA-COMP:16897"/>
        <dbReference type="Rhea" id="RHEA-COMP:17067"/>
        <dbReference type="ChEBI" id="CHEBI:15378"/>
        <dbReference type="ChEBI" id="CHEBI:136412"/>
        <dbReference type="ChEBI" id="CHEBI:157695"/>
        <dbReference type="ChEBI" id="CHEBI:167181"/>
        <dbReference type="EC" id="4.2.99.18"/>
    </reaction>
</comment>
<dbReference type="PROSITE" id="PS01242">
    <property type="entry name" value="ZF_FPG_1"/>
    <property type="match status" value="1"/>
</dbReference>
<gene>
    <name evidence="15 18" type="primary">mutM</name>
    <name evidence="15" type="synonym">fpg</name>
    <name evidence="18" type="ORF">DS745_19535</name>
</gene>
<evidence type="ECO:0000256" key="7">
    <source>
        <dbReference type="ARBA" id="ARBA00022801"/>
    </source>
</evidence>
<dbReference type="InterPro" id="IPR020629">
    <property type="entry name" value="FPG_Glyclase"/>
</dbReference>
<evidence type="ECO:0000256" key="13">
    <source>
        <dbReference type="ARBA" id="ARBA00023295"/>
    </source>
</evidence>
<dbReference type="PROSITE" id="PS51066">
    <property type="entry name" value="ZF_FPG_2"/>
    <property type="match status" value="1"/>
</dbReference>
<evidence type="ECO:0000256" key="11">
    <source>
        <dbReference type="ARBA" id="ARBA00023239"/>
    </source>
</evidence>
<evidence type="ECO:0000256" key="9">
    <source>
        <dbReference type="ARBA" id="ARBA00023125"/>
    </source>
</evidence>
<organism evidence="18 19">
    <name type="scientific">Anaerobacillus alkaliphilus</name>
    <dbReference type="NCBI Taxonomy" id="1548597"/>
    <lineage>
        <taxon>Bacteria</taxon>
        <taxon>Bacillati</taxon>
        <taxon>Bacillota</taxon>
        <taxon>Bacilli</taxon>
        <taxon>Bacillales</taxon>
        <taxon>Bacillaceae</taxon>
        <taxon>Anaerobacillus</taxon>
    </lineage>
</organism>
<evidence type="ECO:0000313" key="18">
    <source>
        <dbReference type="EMBL" id="RXI98517.1"/>
    </source>
</evidence>
<comment type="caution">
    <text evidence="18">The sequence shown here is derived from an EMBL/GenBank/DDBJ whole genome shotgun (WGS) entry which is preliminary data.</text>
</comment>
<dbReference type="GO" id="GO:0140078">
    <property type="term" value="F:class I DNA-(apurinic or apyrimidinic site) endonuclease activity"/>
    <property type="evidence" value="ECO:0007669"/>
    <property type="project" value="UniProtKB-EC"/>
</dbReference>
<dbReference type="SMART" id="SM01232">
    <property type="entry name" value="H2TH"/>
    <property type="match status" value="1"/>
</dbReference>
<feature type="active site" description="Proton donor; for beta-elimination activity" evidence="15">
    <location>
        <position position="60"/>
    </location>
</feature>
<feature type="domain" description="FPG-type" evidence="16">
    <location>
        <begin position="240"/>
        <end position="274"/>
    </location>
</feature>
<comment type="catalytic activity">
    <reaction evidence="1 15">
        <text>Hydrolysis of DNA containing ring-opened 7-methylguanine residues, releasing 2,6-diamino-4-hydroxy-5-(N-methyl)formamidopyrimidine.</text>
        <dbReference type="EC" id="3.2.2.23"/>
    </reaction>
</comment>
<comment type="cofactor">
    <cofactor evidence="15">
        <name>Zn(2+)</name>
        <dbReference type="ChEBI" id="CHEBI:29105"/>
    </cofactor>
    <text evidence="15">Binds 1 zinc ion per subunit.</text>
</comment>
<evidence type="ECO:0000256" key="12">
    <source>
        <dbReference type="ARBA" id="ARBA00023268"/>
    </source>
</evidence>
<dbReference type="PANTHER" id="PTHR22993">
    <property type="entry name" value="FORMAMIDOPYRIMIDINE-DNA GLYCOSYLASE"/>
    <property type="match status" value="1"/>
</dbReference>
<dbReference type="NCBIfam" id="TIGR00577">
    <property type="entry name" value="fpg"/>
    <property type="match status" value="1"/>
</dbReference>
<comment type="function">
    <text evidence="15">Involved in base excision repair of DNA damaged by oxidation or by mutagenic agents. Acts as DNA glycosylase that recognizes and removes damaged bases. Has a preference for oxidized purines, such as 7,8-dihydro-8-oxoguanine (8-oxoG). Has AP (apurinic/apyrimidinic) lyase activity and introduces nicks in the DNA strand. Cleaves the DNA backbone by beta-delta elimination to generate a single-strand break at the site of the removed base with both 3'- and 5'-phosphates.</text>
</comment>
<dbReference type="GO" id="GO:0008270">
    <property type="term" value="F:zinc ion binding"/>
    <property type="evidence" value="ECO:0007669"/>
    <property type="project" value="UniProtKB-UniRule"/>
</dbReference>
<keyword evidence="11 15" id="KW-0456">Lyase</keyword>
<evidence type="ECO:0000259" key="17">
    <source>
        <dbReference type="PROSITE" id="PS51068"/>
    </source>
</evidence>
<dbReference type="GO" id="GO:0003684">
    <property type="term" value="F:damaged DNA binding"/>
    <property type="evidence" value="ECO:0007669"/>
    <property type="project" value="InterPro"/>
</dbReference>
<dbReference type="Pfam" id="PF06827">
    <property type="entry name" value="zf-FPG_IleRS"/>
    <property type="match status" value="1"/>
</dbReference>
<protein>
    <recommendedName>
        <fullName evidence="15">Formamidopyrimidine-DNA glycosylase</fullName>
        <shortName evidence="15">Fapy-DNA glycosylase</shortName>
        <ecNumber evidence="15">3.2.2.23</ecNumber>
    </recommendedName>
    <alternativeName>
        <fullName evidence="15">DNA-(apurinic or apyrimidinic site) lyase MutM</fullName>
        <shortName evidence="15">AP lyase MutM</shortName>
        <ecNumber evidence="15">4.2.99.18</ecNumber>
    </alternativeName>
</protein>
<dbReference type="RefSeq" id="WP_129079869.1">
    <property type="nucleotide sequence ID" value="NZ_QOUX01000046.1"/>
</dbReference>
<feature type="active site" description="Schiff-base intermediate with DNA" evidence="15">
    <location>
        <position position="2"/>
    </location>
</feature>
<dbReference type="FunFam" id="1.10.8.50:FF:000003">
    <property type="entry name" value="Formamidopyrimidine-DNA glycosylase"/>
    <property type="match status" value="1"/>
</dbReference>
<keyword evidence="6 15" id="KW-0863">Zinc-finger</keyword>
<dbReference type="FunFam" id="3.20.190.10:FF:000001">
    <property type="entry name" value="Formamidopyrimidine-DNA glycosylase"/>
    <property type="match status" value="1"/>
</dbReference>
<evidence type="ECO:0000256" key="6">
    <source>
        <dbReference type="ARBA" id="ARBA00022771"/>
    </source>
</evidence>
<feature type="domain" description="Formamidopyrimidine-DNA glycosylase catalytic" evidence="17">
    <location>
        <begin position="2"/>
        <end position="115"/>
    </location>
</feature>
<comment type="caution">
    <text evidence="15">Lacks conserved residue(s) required for the propagation of feature annotation.</text>
</comment>
<evidence type="ECO:0000256" key="8">
    <source>
        <dbReference type="ARBA" id="ARBA00022833"/>
    </source>
</evidence>
<reference evidence="18 19" key="1">
    <citation type="journal article" date="2019" name="Int. J. Syst. Evol. Microbiol.">
        <title>Anaerobacillus alkaliphilus sp. nov., a novel alkaliphilic and moderately halophilic bacterium.</title>
        <authorList>
            <person name="Borsodi A.K."/>
            <person name="Aszalos J.M."/>
            <person name="Bihari P."/>
            <person name="Nagy I."/>
            <person name="Schumann P."/>
            <person name="Sproer C."/>
            <person name="Kovacs A.L."/>
            <person name="Boka K."/>
            <person name="Dobosy P."/>
            <person name="Ovari M."/>
            <person name="Szili-Kovacs T."/>
            <person name="Toth E."/>
        </authorList>
    </citation>
    <scope>NUCLEOTIDE SEQUENCE [LARGE SCALE GENOMIC DNA]</scope>
    <source>
        <strain evidence="18 19">B16-10</strain>
    </source>
</reference>
<dbReference type="InterPro" id="IPR035937">
    <property type="entry name" value="FPG_N"/>
</dbReference>
<feature type="active site" description="Proton donor; for delta-elimination activity" evidence="15">
    <location>
        <position position="264"/>
    </location>
</feature>
<dbReference type="SUPFAM" id="SSF46946">
    <property type="entry name" value="S13-like H2TH domain"/>
    <property type="match status" value="1"/>
</dbReference>
<dbReference type="CDD" id="cd08966">
    <property type="entry name" value="EcFpg-like_N"/>
    <property type="match status" value="1"/>
</dbReference>
<dbReference type="PROSITE" id="PS51068">
    <property type="entry name" value="FPG_CAT"/>
    <property type="match status" value="1"/>
</dbReference>
<dbReference type="GO" id="GO:0034039">
    <property type="term" value="F:8-oxo-7,8-dihydroguanine DNA N-glycosylase activity"/>
    <property type="evidence" value="ECO:0007669"/>
    <property type="project" value="TreeGrafter"/>
</dbReference>
<feature type="binding site" evidence="15">
    <location>
        <position position="93"/>
    </location>
    <ligand>
        <name>DNA</name>
        <dbReference type="ChEBI" id="CHEBI:16991"/>
    </ligand>
</feature>
<dbReference type="PANTHER" id="PTHR22993:SF9">
    <property type="entry name" value="FORMAMIDOPYRIMIDINE-DNA GLYCOSYLASE"/>
    <property type="match status" value="1"/>
</dbReference>
<evidence type="ECO:0000256" key="1">
    <source>
        <dbReference type="ARBA" id="ARBA00001668"/>
    </source>
</evidence>
<dbReference type="SMART" id="SM00898">
    <property type="entry name" value="Fapy_DNA_glyco"/>
    <property type="match status" value="1"/>
</dbReference>
<dbReference type="Gene3D" id="1.10.8.50">
    <property type="match status" value="1"/>
</dbReference>
<dbReference type="InterPro" id="IPR010663">
    <property type="entry name" value="Znf_FPG/IleRS"/>
</dbReference>
<accession>A0A4Q0VRH4</accession>